<name>A0A178M1B4_MYCIR</name>
<evidence type="ECO:0000313" key="1">
    <source>
        <dbReference type="EMBL" id="OAN40343.1"/>
    </source>
</evidence>
<organism evidence="1 2">
    <name type="scientific">Mycolicibacterium iranicum</name>
    <name type="common">Mycobacterium iranicum</name>
    <dbReference type="NCBI Taxonomy" id="912594"/>
    <lineage>
        <taxon>Bacteria</taxon>
        <taxon>Bacillati</taxon>
        <taxon>Actinomycetota</taxon>
        <taxon>Actinomycetes</taxon>
        <taxon>Mycobacteriales</taxon>
        <taxon>Mycobacteriaceae</taxon>
        <taxon>Mycolicibacterium</taxon>
    </lineage>
</organism>
<dbReference type="Proteomes" id="UP000078396">
    <property type="component" value="Unassembled WGS sequence"/>
</dbReference>
<comment type="caution">
    <text evidence="1">The sequence shown here is derived from an EMBL/GenBank/DDBJ whole genome shotgun (WGS) entry which is preliminary data.</text>
</comment>
<reference evidence="1 2" key="1">
    <citation type="submission" date="2016-04" db="EMBL/GenBank/DDBJ databases">
        <title>Draft Genome Sequences of Staphylococcus capitis Strain H36, S. capitis Strain H65, S. cohnii Strain H62, S. hominis Strain H69, Mycobacterium iranicum Strain H39, Plantibacter sp. Strain H53, Pseudomonas oryzihabitans Strain H72, and Microbacterium sp. Strain H83, isolated from residential settings.</title>
        <authorList>
            <person name="Lymperopoulou D."/>
            <person name="Adams R.I."/>
            <person name="Lindow S."/>
            <person name="Coil D.A."/>
            <person name="Jospin G."/>
            <person name="Eisen J.A."/>
        </authorList>
    </citation>
    <scope>NUCLEOTIDE SEQUENCE [LARGE SCALE GENOMIC DNA]</scope>
    <source>
        <strain evidence="1 2">H39</strain>
    </source>
</reference>
<dbReference type="AlphaFoldDB" id="A0A178M1B4"/>
<dbReference type="RefSeq" id="WP_064280674.1">
    <property type="nucleotide sequence ID" value="NZ_LWCS01000013.1"/>
</dbReference>
<dbReference type="EMBL" id="LWCS01000013">
    <property type="protein sequence ID" value="OAN40343.1"/>
    <property type="molecule type" value="Genomic_DNA"/>
</dbReference>
<accession>A0A178M1B4</accession>
<evidence type="ECO:0000313" key="2">
    <source>
        <dbReference type="Proteomes" id="UP000078396"/>
    </source>
</evidence>
<protein>
    <recommendedName>
        <fullName evidence="3">Phage capsid protein</fullName>
    </recommendedName>
</protein>
<proteinExistence type="predicted"/>
<dbReference type="OrthoDB" id="4378081at2"/>
<gene>
    <name evidence="1" type="ORF">A4X20_14580</name>
</gene>
<sequence>MMRSTKGISTAGDVLVNETADGVNLNAIWEEIANALRVYNEHRSTIVRLLSYPTTAVADVIPQSVEGETFEIATEFGVPTALREPADYLRLGYNFQDYDKRLGATWKWLRAATSEQVTAQVTRILEADNRLVSGTILRRLIDPAPRFNEWQHTCYGLWSGDGMVPPAHMGKTFDSTHTHYLTSGSTNIDSADIEDMIRHVTEHGYGRFGSQGGQLIILAHSDQVEDMTFWRAGVEYATGRTPKWDFVPSAAQPAYFTTEHLVGAIPPTDFNGLRVLGSYGDAWLIESHYVPSGYVIVAATGGLDSDMNPVGFREHVNTAYHGLRHIPGRGPYPLVDSFYARGFGVGVRHRGAAVVMQVTTNASYTPPTIQT</sequence>
<evidence type="ECO:0008006" key="3">
    <source>
        <dbReference type="Google" id="ProtNLM"/>
    </source>
</evidence>